<evidence type="ECO:0000313" key="3">
    <source>
        <dbReference type="EMBL" id="EXB58833.1"/>
    </source>
</evidence>
<dbReference type="PROSITE" id="PS51375">
    <property type="entry name" value="PPR"/>
    <property type="match status" value="5"/>
</dbReference>
<feature type="repeat" description="PPR" evidence="2">
    <location>
        <begin position="400"/>
        <end position="434"/>
    </location>
</feature>
<gene>
    <name evidence="3" type="ORF">L484_002770</name>
</gene>
<evidence type="ECO:0000256" key="2">
    <source>
        <dbReference type="PROSITE-ProRule" id="PRU00708"/>
    </source>
</evidence>
<keyword evidence="4" id="KW-1185">Reference proteome</keyword>
<dbReference type="GO" id="GO:0009451">
    <property type="term" value="P:RNA modification"/>
    <property type="evidence" value="ECO:0007669"/>
    <property type="project" value="InterPro"/>
</dbReference>
<reference evidence="4" key="1">
    <citation type="submission" date="2013-01" db="EMBL/GenBank/DDBJ databases">
        <title>Draft Genome Sequence of a Mulberry Tree, Morus notabilis C.K. Schneid.</title>
        <authorList>
            <person name="He N."/>
            <person name="Zhao S."/>
        </authorList>
    </citation>
    <scope>NUCLEOTIDE SEQUENCE</scope>
</reference>
<dbReference type="AlphaFoldDB" id="W9QYB8"/>
<feature type="repeat" description="PPR" evidence="2">
    <location>
        <begin position="297"/>
        <end position="327"/>
    </location>
</feature>
<dbReference type="PANTHER" id="PTHR47926">
    <property type="entry name" value="PENTATRICOPEPTIDE REPEAT-CONTAINING PROTEIN"/>
    <property type="match status" value="1"/>
</dbReference>
<dbReference type="GO" id="GO:0003723">
    <property type="term" value="F:RNA binding"/>
    <property type="evidence" value="ECO:0007669"/>
    <property type="project" value="InterPro"/>
</dbReference>
<dbReference type="Pfam" id="PF20431">
    <property type="entry name" value="E_motif"/>
    <property type="match status" value="1"/>
</dbReference>
<organism evidence="3 4">
    <name type="scientific">Morus notabilis</name>
    <dbReference type="NCBI Taxonomy" id="981085"/>
    <lineage>
        <taxon>Eukaryota</taxon>
        <taxon>Viridiplantae</taxon>
        <taxon>Streptophyta</taxon>
        <taxon>Embryophyta</taxon>
        <taxon>Tracheophyta</taxon>
        <taxon>Spermatophyta</taxon>
        <taxon>Magnoliopsida</taxon>
        <taxon>eudicotyledons</taxon>
        <taxon>Gunneridae</taxon>
        <taxon>Pentapetalae</taxon>
        <taxon>rosids</taxon>
        <taxon>fabids</taxon>
        <taxon>Rosales</taxon>
        <taxon>Moraceae</taxon>
        <taxon>Moreae</taxon>
        <taxon>Morus</taxon>
    </lineage>
</organism>
<dbReference type="InterPro" id="IPR002885">
    <property type="entry name" value="PPR_rpt"/>
</dbReference>
<dbReference type="InterPro" id="IPR011990">
    <property type="entry name" value="TPR-like_helical_dom_sf"/>
</dbReference>
<proteinExistence type="predicted"/>
<keyword evidence="1" id="KW-0677">Repeat</keyword>
<dbReference type="Pfam" id="PF01535">
    <property type="entry name" value="PPR"/>
    <property type="match status" value="2"/>
</dbReference>
<dbReference type="PANTHER" id="PTHR47926:SF347">
    <property type="entry name" value="PENTATRICOPEPTIDE REPEAT-CONTAINING PROTEIN"/>
    <property type="match status" value="1"/>
</dbReference>
<dbReference type="eggNOG" id="KOG4197">
    <property type="taxonomic scope" value="Eukaryota"/>
</dbReference>
<dbReference type="OrthoDB" id="879807at2759"/>
<evidence type="ECO:0000256" key="1">
    <source>
        <dbReference type="ARBA" id="ARBA00022737"/>
    </source>
</evidence>
<feature type="repeat" description="PPR" evidence="2">
    <location>
        <begin position="86"/>
        <end position="120"/>
    </location>
</feature>
<dbReference type="NCBIfam" id="TIGR00756">
    <property type="entry name" value="PPR"/>
    <property type="match status" value="4"/>
</dbReference>
<dbReference type="FunFam" id="1.25.40.10:FF:000996">
    <property type="entry name" value="Small kernel1"/>
    <property type="match status" value="1"/>
</dbReference>
<dbReference type="Gene3D" id="1.25.40.10">
    <property type="entry name" value="Tetratricopeptide repeat domain"/>
    <property type="match status" value="5"/>
</dbReference>
<dbReference type="FunFam" id="1.25.40.10:FF:000073">
    <property type="entry name" value="Pentatricopeptide repeat-containing protein chloroplastic"/>
    <property type="match status" value="1"/>
</dbReference>
<dbReference type="InterPro" id="IPR046848">
    <property type="entry name" value="E_motif"/>
</dbReference>
<dbReference type="Pfam" id="PF13041">
    <property type="entry name" value="PPR_2"/>
    <property type="match status" value="3"/>
</dbReference>
<dbReference type="InterPro" id="IPR046960">
    <property type="entry name" value="PPR_At4g14850-like_plant"/>
</dbReference>
<feature type="repeat" description="PPR" evidence="2">
    <location>
        <begin position="435"/>
        <end position="470"/>
    </location>
</feature>
<dbReference type="SUPFAM" id="SSF48452">
    <property type="entry name" value="TPR-like"/>
    <property type="match status" value="1"/>
</dbReference>
<sequence length="617" mass="68620">MNFCFASKTRFCTTTTSSDHALNLLHFIKLSLTQQSLKLAQQTHARILTLGLNQNPFLATKLISAYATFKIPTCARFVFESNELKDTYLWNSLISGYVKNGGYSEAFELFREMCRGDYVPDDYTMATMSKVSGEMEDLVAGELIHGRIIRSGFGFDVVVCNSLMYMFCECGKFGGARKVFDEMPQRNAGSWNVLITGHVGCGNQIFDKESWEIVINMQIEGVKPDGFTVSSLLPLCGVDTRKRPDYGKELHCYVVRNGLEFNLGSDAHLGCCLTDMYSKSSRIIAARRVFDQMKNRNVYTWTTIINGYAQNGASDEALNVFREMQERDRIEPNRVSLVSVLPACSSHASLMGGKQIHGFAIRKLMNHDVSLCNALIDMYSKCGSIDLARQVFEDDSFVKDSISWSSMISGYGLHGRGNEAVSLYDEMVLEGIQPDAITIVGVLSACGRSGLVDEGLNIYSSVINKYGIKPTVEICACVVDMLGQLGQLDQALDFVKNMPVKPGPSVWGALVTASVVHGNSKMQQLAYRCLIELEPYNPSNFISLSNVYASSKQWDVVAEVRTVMKERGLRKDPGCSWISINSTTNCFYVADKDHPCSNSVYDMLESLVYVMKEAKYS</sequence>
<accession>W9QYB8</accession>
<name>W9QYB8_9ROSA</name>
<dbReference type="Proteomes" id="UP000030645">
    <property type="component" value="Unassembled WGS sequence"/>
</dbReference>
<evidence type="ECO:0008006" key="5">
    <source>
        <dbReference type="Google" id="ProtNLM"/>
    </source>
</evidence>
<dbReference type="KEGG" id="mnt:21386328"/>
<protein>
    <recommendedName>
        <fullName evidence="5">Pentatricopeptide repeat-containing protein</fullName>
    </recommendedName>
</protein>
<evidence type="ECO:0000313" key="4">
    <source>
        <dbReference type="Proteomes" id="UP000030645"/>
    </source>
</evidence>
<feature type="repeat" description="PPR" evidence="2">
    <location>
        <begin position="156"/>
        <end position="190"/>
    </location>
</feature>
<dbReference type="EMBL" id="KE344367">
    <property type="protein sequence ID" value="EXB58833.1"/>
    <property type="molecule type" value="Genomic_DNA"/>
</dbReference>